<feature type="region of interest" description="Disordered" evidence="2">
    <location>
        <begin position="629"/>
        <end position="734"/>
    </location>
</feature>
<gene>
    <name evidence="3" type="ORF">Esi_0039_0013</name>
</gene>
<evidence type="ECO:0000256" key="2">
    <source>
        <dbReference type="SAM" id="MobiDB-lite"/>
    </source>
</evidence>
<feature type="coiled-coil region" evidence="1">
    <location>
        <begin position="317"/>
        <end position="361"/>
    </location>
</feature>
<dbReference type="InParanoid" id="D7FZV3"/>
<sequence>MSKKAGKKAKVKVPEIDPNSPEWIEEVARKQSEAYGMVQRAMTRSQIEVVLTTRDNLVIQRAELETKAKQQSQDQSDIYQYLRNKLKDNYVAIAELEAQIRLGEKLGTLDVELTAIKEYQENSQIYEQTLKDMEAKIAGCKDAFNEEMALLNSQLEEEWETGRRDKEERRKITKKAAAKATQEQLGPRTKHRIAQNKKMMSELRFQCFEVEKMYRARQGLMESNTLLLAKSASARHRVEELARRSHLLQRIIRYMHQKLQKRGACLDDGSIGPNSAPEDVDDCERPGASPEIGGHAARAGRRSGSRGRHSGTVYRLAGMSEEERQQMLDLREELRREEVAIAAAQTLVGEMSENIRRAEEERSRRLALKGDLARVLALCHEDPLVGANGEKGLQTESGGKSFDRTGRLDPQPIPVPKRSTLLYLQDANGSELLPATLLHSSDLPVGSTNDGSGLADDHGVEMGEGSVSTVLLPAIGPTRLSRQPQDWELENNEHDQQRVPQRQLQQHQLQPHQHEHMALEVPSRGADGTEGDDAIESSRGNRRGGMREKLALWPEFTIVPHTAGVGRPPREGGDIAYSEERPWEGTTSCIDAEVLKAVARLLLSKLQISVEAITPRLASPRTQAVGFPSLTERATLDGGGARAESGVDMGDRQLRNSRRGPRRSRESTRTARRHGAGNGTSACSSRGQRRRDGRGGTLSGDQYEEGVSREGGRDRGVGRSRSGAPDDATSIWSGWHTTGIPSWDILTGVGSSTALLSEVAPVAATRME</sequence>
<keyword evidence="3" id="KW-0966">Cell projection</keyword>
<protein>
    <submittedName>
        <fullName evidence="3">Flagellar associated protein</fullName>
    </submittedName>
</protein>
<keyword evidence="3" id="KW-0282">Flagellum</keyword>
<reference evidence="3 4" key="1">
    <citation type="journal article" date="2010" name="Nature">
        <title>The Ectocarpus genome and the independent evolution of multicellularity in brown algae.</title>
        <authorList>
            <person name="Cock J.M."/>
            <person name="Sterck L."/>
            <person name="Rouze P."/>
            <person name="Scornet D."/>
            <person name="Allen A.E."/>
            <person name="Amoutzias G."/>
            <person name="Anthouard V."/>
            <person name="Artiguenave F."/>
            <person name="Aury J.M."/>
            <person name="Badger J.H."/>
            <person name="Beszteri B."/>
            <person name="Billiau K."/>
            <person name="Bonnet E."/>
            <person name="Bothwell J.H."/>
            <person name="Bowler C."/>
            <person name="Boyen C."/>
            <person name="Brownlee C."/>
            <person name="Carrano C.J."/>
            <person name="Charrier B."/>
            <person name="Cho G.Y."/>
            <person name="Coelho S.M."/>
            <person name="Collen J."/>
            <person name="Corre E."/>
            <person name="Da Silva C."/>
            <person name="Delage L."/>
            <person name="Delaroque N."/>
            <person name="Dittami S.M."/>
            <person name="Doulbeau S."/>
            <person name="Elias M."/>
            <person name="Farnham G."/>
            <person name="Gachon C.M."/>
            <person name="Gschloessl B."/>
            <person name="Heesch S."/>
            <person name="Jabbari K."/>
            <person name="Jubin C."/>
            <person name="Kawai H."/>
            <person name="Kimura K."/>
            <person name="Kloareg B."/>
            <person name="Kupper F.C."/>
            <person name="Lang D."/>
            <person name="Le Bail A."/>
            <person name="Leblanc C."/>
            <person name="Lerouge P."/>
            <person name="Lohr M."/>
            <person name="Lopez P.J."/>
            <person name="Martens C."/>
            <person name="Maumus F."/>
            <person name="Michel G."/>
            <person name="Miranda-Saavedra D."/>
            <person name="Morales J."/>
            <person name="Moreau H."/>
            <person name="Motomura T."/>
            <person name="Nagasato C."/>
            <person name="Napoli C.A."/>
            <person name="Nelson D.R."/>
            <person name="Nyvall-Collen P."/>
            <person name="Peters A.F."/>
            <person name="Pommier C."/>
            <person name="Potin P."/>
            <person name="Poulain J."/>
            <person name="Quesneville H."/>
            <person name="Read B."/>
            <person name="Rensing S.A."/>
            <person name="Ritter A."/>
            <person name="Rousvoal S."/>
            <person name="Samanta M."/>
            <person name="Samson G."/>
            <person name="Schroeder D.C."/>
            <person name="Segurens B."/>
            <person name="Strittmatter M."/>
            <person name="Tonon T."/>
            <person name="Tregear J.W."/>
            <person name="Valentin K."/>
            <person name="von Dassow P."/>
            <person name="Yamagishi T."/>
            <person name="Van de Peer Y."/>
            <person name="Wincker P."/>
        </authorList>
    </citation>
    <scope>NUCLEOTIDE SEQUENCE [LARGE SCALE GENOMIC DNA]</scope>
    <source>
        <strain evidence="4">Ec32 / CCAP1310/4</strain>
    </source>
</reference>
<evidence type="ECO:0000256" key="1">
    <source>
        <dbReference type="SAM" id="Coils"/>
    </source>
</evidence>
<feature type="compositionally biased region" description="Basic and acidic residues" evidence="2">
    <location>
        <begin position="706"/>
        <end position="717"/>
    </location>
</feature>
<dbReference type="AlphaFoldDB" id="D7FZV3"/>
<feature type="region of interest" description="Disordered" evidence="2">
    <location>
        <begin position="266"/>
        <end position="285"/>
    </location>
</feature>
<evidence type="ECO:0000313" key="3">
    <source>
        <dbReference type="EMBL" id="CBJ48578.1"/>
    </source>
</evidence>
<feature type="region of interest" description="Disordered" evidence="2">
    <location>
        <begin position="388"/>
        <end position="414"/>
    </location>
</feature>
<feature type="compositionally biased region" description="Low complexity" evidence="2">
    <location>
        <begin position="498"/>
        <end position="511"/>
    </location>
</feature>
<dbReference type="EMBL" id="FN648586">
    <property type="protein sequence ID" value="CBJ48578.1"/>
    <property type="molecule type" value="Genomic_DNA"/>
</dbReference>
<keyword evidence="1" id="KW-0175">Coiled coil</keyword>
<feature type="compositionally biased region" description="Basic residues" evidence="2">
    <location>
        <begin position="298"/>
        <end position="309"/>
    </location>
</feature>
<feature type="region of interest" description="Disordered" evidence="2">
    <location>
        <begin position="290"/>
        <end position="309"/>
    </location>
</feature>
<accession>D7FZV3</accession>
<dbReference type="STRING" id="2880.D7FZV3"/>
<feature type="region of interest" description="Disordered" evidence="2">
    <location>
        <begin position="493"/>
        <end position="543"/>
    </location>
</feature>
<dbReference type="OrthoDB" id="421435at2759"/>
<proteinExistence type="predicted"/>
<dbReference type="Proteomes" id="UP000002630">
    <property type="component" value="Linkage Group LG21"/>
</dbReference>
<dbReference type="EMBL" id="FN649746">
    <property type="protein sequence ID" value="CBJ48578.1"/>
    <property type="molecule type" value="Genomic_DNA"/>
</dbReference>
<name>D7FZV3_ECTSI</name>
<keyword evidence="3" id="KW-0969">Cilium</keyword>
<keyword evidence="4" id="KW-1185">Reference proteome</keyword>
<evidence type="ECO:0000313" key="4">
    <source>
        <dbReference type="Proteomes" id="UP000002630"/>
    </source>
</evidence>
<organism evidence="3 4">
    <name type="scientific">Ectocarpus siliculosus</name>
    <name type="common">Brown alga</name>
    <name type="synonym">Conferva siliculosa</name>
    <dbReference type="NCBI Taxonomy" id="2880"/>
    <lineage>
        <taxon>Eukaryota</taxon>
        <taxon>Sar</taxon>
        <taxon>Stramenopiles</taxon>
        <taxon>Ochrophyta</taxon>
        <taxon>PX clade</taxon>
        <taxon>Phaeophyceae</taxon>
        <taxon>Ectocarpales</taxon>
        <taxon>Ectocarpaceae</taxon>
        <taxon>Ectocarpus</taxon>
    </lineage>
</organism>